<feature type="compositionally biased region" description="Basic residues" evidence="4">
    <location>
        <begin position="96"/>
        <end position="116"/>
    </location>
</feature>
<feature type="domain" description="Sas10 C-terminal" evidence="5">
    <location>
        <begin position="79"/>
        <end position="152"/>
    </location>
</feature>
<reference evidence="6" key="1">
    <citation type="submission" date="2020-11" db="EMBL/GenBank/DDBJ databases">
        <title>Kefir isolates.</title>
        <authorList>
            <person name="Marcisauskas S."/>
            <person name="Kim Y."/>
            <person name="Blasche S."/>
        </authorList>
    </citation>
    <scope>NUCLEOTIDE SEQUENCE</scope>
    <source>
        <strain evidence="6">Olga-1</strain>
    </source>
</reference>
<dbReference type="PANTHER" id="PTHR13237:SF8">
    <property type="entry name" value="SOMETHING ABOUT SILENCING PROTEIN 10"/>
    <property type="match status" value="1"/>
</dbReference>
<dbReference type="OrthoDB" id="1924577at2759"/>
<evidence type="ECO:0000313" key="7">
    <source>
        <dbReference type="Proteomes" id="UP000697127"/>
    </source>
</evidence>
<evidence type="ECO:0000259" key="5">
    <source>
        <dbReference type="Pfam" id="PF09368"/>
    </source>
</evidence>
<dbReference type="GO" id="GO:0032040">
    <property type="term" value="C:small-subunit processome"/>
    <property type="evidence" value="ECO:0007669"/>
    <property type="project" value="TreeGrafter"/>
</dbReference>
<organism evidence="6 7">
    <name type="scientific">Pichia californica</name>
    <dbReference type="NCBI Taxonomy" id="460514"/>
    <lineage>
        <taxon>Eukaryota</taxon>
        <taxon>Fungi</taxon>
        <taxon>Dikarya</taxon>
        <taxon>Ascomycota</taxon>
        <taxon>Saccharomycotina</taxon>
        <taxon>Pichiomycetes</taxon>
        <taxon>Pichiales</taxon>
        <taxon>Pichiaceae</taxon>
        <taxon>Pichia</taxon>
    </lineage>
</organism>
<comment type="similarity">
    <text evidence="2">Belongs to the SAS10 family.</text>
</comment>
<proteinExistence type="inferred from homology"/>
<dbReference type="Pfam" id="PF09368">
    <property type="entry name" value="Sas10"/>
    <property type="match status" value="1"/>
</dbReference>
<dbReference type="EMBL" id="PUHW01000007">
    <property type="protein sequence ID" value="KAG0691137.1"/>
    <property type="molecule type" value="Genomic_DNA"/>
</dbReference>
<feature type="region of interest" description="Disordered" evidence="4">
    <location>
        <begin position="95"/>
        <end position="116"/>
    </location>
</feature>
<sequence length="153" mass="17193">MAIFTYTPEDVEKKPSSAVSTKKSPQTTHTPEELEAFFNSTQKEKTDRKQARVDAHKLATLAARDGKLQEAHLEESIGEDGKRAIGYQIMKNKGLTARRKKENRNARVKKRKKYDAAKKKLKSVRAVYTGQQGPYSGELTGISKKVSRSVKLN</sequence>
<keyword evidence="3" id="KW-0539">Nucleus</keyword>
<gene>
    <name evidence="6" type="ORF">C6P40_004743</name>
</gene>
<dbReference type="AlphaFoldDB" id="A0A9P6WPZ8"/>
<dbReference type="Proteomes" id="UP000697127">
    <property type="component" value="Unassembled WGS sequence"/>
</dbReference>
<feature type="region of interest" description="Disordered" evidence="4">
    <location>
        <begin position="1"/>
        <end position="34"/>
    </location>
</feature>
<dbReference type="InterPro" id="IPR018972">
    <property type="entry name" value="Sas10_C_dom"/>
</dbReference>
<dbReference type="PANTHER" id="PTHR13237">
    <property type="entry name" value="SOMETHING ABOUT SILENCING PROTEIN 10-RELATED"/>
    <property type="match status" value="1"/>
</dbReference>
<evidence type="ECO:0000256" key="3">
    <source>
        <dbReference type="ARBA" id="ARBA00023242"/>
    </source>
</evidence>
<protein>
    <recommendedName>
        <fullName evidence="5">Sas10 C-terminal domain-containing protein</fullName>
    </recommendedName>
</protein>
<comment type="subcellular location">
    <subcellularLocation>
        <location evidence="1">Nucleus</location>
    </subcellularLocation>
</comment>
<evidence type="ECO:0000256" key="4">
    <source>
        <dbReference type="SAM" id="MobiDB-lite"/>
    </source>
</evidence>
<evidence type="ECO:0000256" key="1">
    <source>
        <dbReference type="ARBA" id="ARBA00004123"/>
    </source>
</evidence>
<feature type="compositionally biased region" description="Polar residues" evidence="4">
    <location>
        <begin position="17"/>
        <end position="29"/>
    </location>
</feature>
<comment type="caution">
    <text evidence="6">The sequence shown here is derived from an EMBL/GenBank/DDBJ whole genome shotgun (WGS) entry which is preliminary data.</text>
</comment>
<evidence type="ECO:0000313" key="6">
    <source>
        <dbReference type="EMBL" id="KAG0691137.1"/>
    </source>
</evidence>
<dbReference type="GO" id="GO:0000462">
    <property type="term" value="P:maturation of SSU-rRNA from tricistronic rRNA transcript (SSU-rRNA, 5.8S rRNA, LSU-rRNA)"/>
    <property type="evidence" value="ECO:0007669"/>
    <property type="project" value="TreeGrafter"/>
</dbReference>
<accession>A0A9P6WPZ8</accession>
<evidence type="ECO:0000256" key="2">
    <source>
        <dbReference type="ARBA" id="ARBA00010979"/>
    </source>
</evidence>
<keyword evidence="7" id="KW-1185">Reference proteome</keyword>
<name>A0A9P6WPZ8_9ASCO</name>